<dbReference type="KEGG" id="wne:PIG85_02385"/>
<gene>
    <name evidence="5" type="ORF">PIG85_02385</name>
</gene>
<sequence length="351" mass="37504">MGAKRATIKDVAALAGVSWKTVSNVVHDRSCVRSATRHRVLAAIEELGYIPNHSARDIRGGSTRTIALVIPHLTNPYFAGLAETFHNVAHEADYTVEVALSGVHGEIERRYALGRLSHSVDALVMSPMLPETSKLLSHRNDIPVVLLGEAVVNSGPVRHVSIDNTASAVDIVRHVVDQGAERIAFLGAQSGVISTGSERFAGIRAALLFSQGSLENDLFIATDKWTRREGYRQTSMLLDEANGSLPIDALIAANDLLALGALRALHERGIKAGTDILVTGWDNIPESQFAIPPLTSVAPDLACLVSAALFAAVGEPAFEECASRATQSTAGGETDITVPYELKIRDSSFSR</sequence>
<dbReference type="PANTHER" id="PTHR30146">
    <property type="entry name" value="LACI-RELATED TRANSCRIPTIONAL REPRESSOR"/>
    <property type="match status" value="1"/>
</dbReference>
<organism evidence="5 6">
    <name type="scientific">Winkia neuii subsp. anitrata</name>
    <dbReference type="NCBI Taxonomy" id="29318"/>
    <lineage>
        <taxon>Bacteria</taxon>
        <taxon>Bacillati</taxon>
        <taxon>Actinomycetota</taxon>
        <taxon>Actinomycetes</taxon>
        <taxon>Actinomycetales</taxon>
        <taxon>Actinomycetaceae</taxon>
        <taxon>Winkia</taxon>
    </lineage>
</organism>
<evidence type="ECO:0000313" key="5">
    <source>
        <dbReference type="EMBL" id="WCE46515.1"/>
    </source>
</evidence>
<dbReference type="Gene3D" id="1.10.260.40">
    <property type="entry name" value="lambda repressor-like DNA-binding domains"/>
    <property type="match status" value="1"/>
</dbReference>
<dbReference type="InterPro" id="IPR000843">
    <property type="entry name" value="HTH_LacI"/>
</dbReference>
<reference evidence="5" key="1">
    <citation type="submission" date="2023-01" db="EMBL/GenBank/DDBJ databases">
        <title>Comparative Genomic Analysis of the Clinically-Derived Winkia Strain NY0527 Provides Evidence into the Taxonomic Reassignment of Winkia neuii and Characterizes Their Virulence Traits.</title>
        <authorList>
            <person name="Cai X."/>
            <person name="Peng Y."/>
            <person name="Li M."/>
            <person name="Qiu Y."/>
            <person name="Wang Y."/>
            <person name="Xu L."/>
            <person name="Hou Q."/>
        </authorList>
    </citation>
    <scope>NUCLEOTIDE SEQUENCE</scope>
    <source>
        <strain evidence="5">NY0527</strain>
    </source>
</reference>
<dbReference type="Pfam" id="PF13377">
    <property type="entry name" value="Peripla_BP_3"/>
    <property type="match status" value="1"/>
</dbReference>
<dbReference type="SMART" id="SM00354">
    <property type="entry name" value="HTH_LACI"/>
    <property type="match status" value="1"/>
</dbReference>
<dbReference type="EMBL" id="CP116394">
    <property type="protein sequence ID" value="WCE46515.1"/>
    <property type="molecule type" value="Genomic_DNA"/>
</dbReference>
<dbReference type="AlphaFoldDB" id="A0AB38XQ93"/>
<accession>A0AB38XQ93</accession>
<dbReference type="Gene3D" id="3.40.50.2300">
    <property type="match status" value="2"/>
</dbReference>
<dbReference type="PROSITE" id="PS50932">
    <property type="entry name" value="HTH_LACI_2"/>
    <property type="match status" value="1"/>
</dbReference>
<dbReference type="Proteomes" id="UP001211044">
    <property type="component" value="Chromosome"/>
</dbReference>
<proteinExistence type="predicted"/>
<dbReference type="InterPro" id="IPR010982">
    <property type="entry name" value="Lambda_DNA-bd_dom_sf"/>
</dbReference>
<evidence type="ECO:0000256" key="2">
    <source>
        <dbReference type="ARBA" id="ARBA00023125"/>
    </source>
</evidence>
<dbReference type="GO" id="GO:0000976">
    <property type="term" value="F:transcription cis-regulatory region binding"/>
    <property type="evidence" value="ECO:0007669"/>
    <property type="project" value="TreeGrafter"/>
</dbReference>
<evidence type="ECO:0000313" key="6">
    <source>
        <dbReference type="Proteomes" id="UP001211044"/>
    </source>
</evidence>
<dbReference type="CDD" id="cd01392">
    <property type="entry name" value="HTH_LacI"/>
    <property type="match status" value="1"/>
</dbReference>
<dbReference type="InterPro" id="IPR028082">
    <property type="entry name" value="Peripla_BP_I"/>
</dbReference>
<dbReference type="CDD" id="cd06267">
    <property type="entry name" value="PBP1_LacI_sugar_binding-like"/>
    <property type="match status" value="1"/>
</dbReference>
<evidence type="ECO:0000256" key="3">
    <source>
        <dbReference type="ARBA" id="ARBA00023163"/>
    </source>
</evidence>
<name>A0AB38XQ93_9ACTO</name>
<dbReference type="PANTHER" id="PTHR30146:SF109">
    <property type="entry name" value="HTH-TYPE TRANSCRIPTIONAL REGULATOR GALS"/>
    <property type="match status" value="1"/>
</dbReference>
<keyword evidence="2 5" id="KW-0238">DNA-binding</keyword>
<dbReference type="SUPFAM" id="SSF47413">
    <property type="entry name" value="lambda repressor-like DNA-binding domains"/>
    <property type="match status" value="1"/>
</dbReference>
<feature type="domain" description="HTH lacI-type" evidence="4">
    <location>
        <begin position="6"/>
        <end position="60"/>
    </location>
</feature>
<dbReference type="Pfam" id="PF00356">
    <property type="entry name" value="LacI"/>
    <property type="match status" value="1"/>
</dbReference>
<protein>
    <submittedName>
        <fullName evidence="5">LacI family DNA-binding transcriptional regulator</fullName>
    </submittedName>
</protein>
<dbReference type="SUPFAM" id="SSF53822">
    <property type="entry name" value="Periplasmic binding protein-like I"/>
    <property type="match status" value="1"/>
</dbReference>
<keyword evidence="1" id="KW-0805">Transcription regulation</keyword>
<dbReference type="InterPro" id="IPR046335">
    <property type="entry name" value="LacI/GalR-like_sensor"/>
</dbReference>
<evidence type="ECO:0000256" key="1">
    <source>
        <dbReference type="ARBA" id="ARBA00023015"/>
    </source>
</evidence>
<dbReference type="GO" id="GO:0003700">
    <property type="term" value="F:DNA-binding transcription factor activity"/>
    <property type="evidence" value="ECO:0007669"/>
    <property type="project" value="TreeGrafter"/>
</dbReference>
<keyword evidence="3" id="KW-0804">Transcription</keyword>
<dbReference type="RefSeq" id="WP_048707605.1">
    <property type="nucleotide sequence ID" value="NZ_CP116394.1"/>
</dbReference>
<evidence type="ECO:0000259" key="4">
    <source>
        <dbReference type="PROSITE" id="PS50932"/>
    </source>
</evidence>
<dbReference type="PROSITE" id="PS00356">
    <property type="entry name" value="HTH_LACI_1"/>
    <property type="match status" value="1"/>
</dbReference>